<evidence type="ECO:0000256" key="6">
    <source>
        <dbReference type="ARBA" id="ARBA00022737"/>
    </source>
</evidence>
<sequence length="526" mass="57869">MADLSADELATQCSTLQEDEITVLESIYPSLTTVHPNPSEKPGRLLTLTIPIALATQTIVQLDTSSGPSASLEVSHLPPITLRILLPATYPIAEPPKPITIRAPLPSGEKIGNWLPRTVLKDVQDKLNELWTEETEIGGEGMGVLWKWWEWVGNGEFLSDLGMIKGDTVELSVPSMLTPSAFHTSLKSYNAGQIHSDFEQTAFSCSICLENRKGKSCIKMPSCGCVFCTPCLNSCWSLAITEGTLESVSCPSVSCVKRRATRDRTDASEDDVDAGLIESVVGEGLRDRWEELKERRKAEIAAVPPPPPPTAASSSSSSSRVIRLSDLSSSSSSSSSPASPFTPAIPTEDRWERYRHCPKCNYSFCLYCQATWHGPHTPCAFPQTSLIVAEYLSYPEGSEGRRKMEASKGKANLERILAKYEEDEANKKWLEGSTRACAGCGVRVEKSHGCNHMTCGRCNAHFCYRCGGAIRPSDPYKHFNTPGTSCYMKLFDAEEVARFERETMEGQGEAAVGGDEFREFRGIWEW</sequence>
<dbReference type="CDD" id="cd20354">
    <property type="entry name" value="Rcat_RBR_RNF14"/>
    <property type="match status" value="1"/>
</dbReference>
<organism evidence="16 17">
    <name type="scientific">Kwoniella shandongensis</name>
    <dbReference type="NCBI Taxonomy" id="1734106"/>
    <lineage>
        <taxon>Eukaryota</taxon>
        <taxon>Fungi</taxon>
        <taxon>Dikarya</taxon>
        <taxon>Basidiomycota</taxon>
        <taxon>Agaricomycotina</taxon>
        <taxon>Tremellomycetes</taxon>
        <taxon>Tremellales</taxon>
        <taxon>Cryptococcaceae</taxon>
        <taxon>Kwoniella</taxon>
    </lineage>
</organism>
<keyword evidence="9" id="KW-0862">Zinc</keyword>
<keyword evidence="17" id="KW-1185">Reference proteome</keyword>
<feature type="domain" description="RING-type" evidence="15">
    <location>
        <begin position="201"/>
        <end position="490"/>
    </location>
</feature>
<comment type="similarity">
    <text evidence="10">Belongs to the RBR family. RNF14 subfamily.</text>
</comment>
<dbReference type="PROSITE" id="PS51873">
    <property type="entry name" value="TRIAD"/>
    <property type="match status" value="1"/>
</dbReference>
<keyword evidence="7 11" id="KW-0863">Zinc-finger</keyword>
<dbReference type="RefSeq" id="XP_065823197.1">
    <property type="nucleotide sequence ID" value="XM_065967125.1"/>
</dbReference>
<dbReference type="PANTHER" id="PTHR11685">
    <property type="entry name" value="RBR FAMILY RING FINGER AND IBR DOMAIN-CONTAINING"/>
    <property type="match status" value="1"/>
</dbReference>
<dbReference type="KEGG" id="ksn:43588861"/>
<dbReference type="InterPro" id="IPR002867">
    <property type="entry name" value="IBR_dom"/>
</dbReference>
<evidence type="ECO:0000313" key="16">
    <source>
        <dbReference type="EMBL" id="WWD17839.1"/>
    </source>
</evidence>
<dbReference type="GO" id="GO:0061630">
    <property type="term" value="F:ubiquitin protein ligase activity"/>
    <property type="evidence" value="ECO:0007669"/>
    <property type="project" value="UniProtKB-EC"/>
</dbReference>
<evidence type="ECO:0000256" key="4">
    <source>
        <dbReference type="ARBA" id="ARBA00022679"/>
    </source>
</evidence>
<keyword evidence="5" id="KW-0479">Metal-binding</keyword>
<dbReference type="InterPro" id="IPR047548">
    <property type="entry name" value="Rcat_RBR_RNF14"/>
</dbReference>
<feature type="region of interest" description="Disordered" evidence="12">
    <location>
        <begin position="326"/>
        <end position="345"/>
    </location>
</feature>
<name>A0AAJ8LHC2_9TREE</name>
<feature type="region of interest" description="Disordered" evidence="12">
    <location>
        <begin position="298"/>
        <end position="319"/>
    </location>
</feature>
<dbReference type="Proteomes" id="UP000322225">
    <property type="component" value="Chromosome 4"/>
</dbReference>
<evidence type="ECO:0000259" key="15">
    <source>
        <dbReference type="PROSITE" id="PS51873"/>
    </source>
</evidence>
<accession>A0AAJ8LHC2</accession>
<dbReference type="InterPro" id="IPR044066">
    <property type="entry name" value="TRIAD_supradom"/>
</dbReference>
<reference evidence="16" key="1">
    <citation type="submission" date="2017-08" db="EMBL/GenBank/DDBJ databases">
        <authorList>
            <person name="Cuomo C."/>
            <person name="Billmyre B."/>
            <person name="Heitman J."/>
        </authorList>
    </citation>
    <scope>NUCLEOTIDE SEQUENCE</scope>
    <source>
        <strain evidence="16">CBS 12478</strain>
    </source>
</reference>
<dbReference type="InterPro" id="IPR001841">
    <property type="entry name" value="Znf_RING"/>
</dbReference>
<dbReference type="EMBL" id="CP144054">
    <property type="protein sequence ID" value="WWD17839.1"/>
    <property type="molecule type" value="Genomic_DNA"/>
</dbReference>
<dbReference type="AlphaFoldDB" id="A0AAJ8LHC2"/>
<reference evidence="16" key="2">
    <citation type="submission" date="2024-01" db="EMBL/GenBank/DDBJ databases">
        <title>Comparative genomics of Cryptococcus and Kwoniella reveals pathogenesis evolution and contrasting modes of karyotype evolution via chromosome fusion or intercentromeric recombination.</title>
        <authorList>
            <person name="Coelho M.A."/>
            <person name="David-Palma M."/>
            <person name="Shea T."/>
            <person name="Bowers K."/>
            <person name="McGinley-Smith S."/>
            <person name="Mohammad A.W."/>
            <person name="Gnirke A."/>
            <person name="Yurkov A.M."/>
            <person name="Nowrousian M."/>
            <person name="Sun S."/>
            <person name="Cuomo C.A."/>
            <person name="Heitman J."/>
        </authorList>
    </citation>
    <scope>NUCLEOTIDE SEQUENCE</scope>
    <source>
        <strain evidence="16">CBS 12478</strain>
    </source>
</reference>
<comment type="catalytic activity">
    <reaction evidence="1">
        <text>[E2 ubiquitin-conjugating enzyme]-S-ubiquitinyl-L-cysteine + [acceptor protein]-L-lysine = [E2 ubiquitin-conjugating enzyme]-L-cysteine + [acceptor protein]-N(6)-ubiquitinyl-L-lysine.</text>
        <dbReference type="EC" id="2.3.2.31"/>
    </reaction>
</comment>
<evidence type="ECO:0000259" key="13">
    <source>
        <dbReference type="PROSITE" id="PS50089"/>
    </source>
</evidence>
<evidence type="ECO:0000256" key="2">
    <source>
        <dbReference type="ARBA" id="ARBA00004906"/>
    </source>
</evidence>
<gene>
    <name evidence="16" type="ORF">CI109_102283</name>
</gene>
<evidence type="ECO:0000256" key="12">
    <source>
        <dbReference type="SAM" id="MobiDB-lite"/>
    </source>
</evidence>
<dbReference type="PROSITE" id="PS50089">
    <property type="entry name" value="ZF_RING_2"/>
    <property type="match status" value="1"/>
</dbReference>
<dbReference type="CDD" id="cd23820">
    <property type="entry name" value="RWD_RNF14"/>
    <property type="match status" value="1"/>
</dbReference>
<dbReference type="Gene3D" id="3.30.40.10">
    <property type="entry name" value="Zinc/RING finger domain, C3HC4 (zinc finger)"/>
    <property type="match status" value="1"/>
</dbReference>
<dbReference type="SUPFAM" id="SSF54495">
    <property type="entry name" value="UBC-like"/>
    <property type="match status" value="1"/>
</dbReference>
<evidence type="ECO:0000256" key="10">
    <source>
        <dbReference type="ARBA" id="ARBA00044508"/>
    </source>
</evidence>
<dbReference type="GO" id="GO:0016567">
    <property type="term" value="P:protein ubiquitination"/>
    <property type="evidence" value="ECO:0007669"/>
    <property type="project" value="InterPro"/>
</dbReference>
<dbReference type="GO" id="GO:0008270">
    <property type="term" value="F:zinc ion binding"/>
    <property type="evidence" value="ECO:0007669"/>
    <property type="project" value="UniProtKB-KW"/>
</dbReference>
<dbReference type="SMART" id="SM00647">
    <property type="entry name" value="IBR"/>
    <property type="match status" value="2"/>
</dbReference>
<dbReference type="GeneID" id="43588861"/>
<keyword evidence="8" id="KW-0833">Ubl conjugation pathway</keyword>
<evidence type="ECO:0000256" key="1">
    <source>
        <dbReference type="ARBA" id="ARBA00001798"/>
    </source>
</evidence>
<proteinExistence type="inferred from homology"/>
<dbReference type="Pfam" id="PF05773">
    <property type="entry name" value="RWD"/>
    <property type="match status" value="1"/>
</dbReference>
<evidence type="ECO:0000256" key="3">
    <source>
        <dbReference type="ARBA" id="ARBA00012251"/>
    </source>
</evidence>
<protein>
    <recommendedName>
        <fullName evidence="3">RBR-type E3 ubiquitin transferase</fullName>
        <ecNumber evidence="3">2.3.2.31</ecNumber>
    </recommendedName>
</protein>
<dbReference type="InterPro" id="IPR013083">
    <property type="entry name" value="Znf_RING/FYVE/PHD"/>
</dbReference>
<evidence type="ECO:0000313" key="17">
    <source>
        <dbReference type="Proteomes" id="UP000322225"/>
    </source>
</evidence>
<keyword evidence="6" id="KW-0677">Repeat</keyword>
<evidence type="ECO:0000256" key="11">
    <source>
        <dbReference type="PROSITE-ProRule" id="PRU00175"/>
    </source>
</evidence>
<evidence type="ECO:0000256" key="8">
    <source>
        <dbReference type="ARBA" id="ARBA00022786"/>
    </source>
</evidence>
<feature type="domain" description="RWD" evidence="14">
    <location>
        <begin position="19"/>
        <end position="159"/>
    </location>
</feature>
<evidence type="ECO:0000256" key="7">
    <source>
        <dbReference type="ARBA" id="ARBA00022771"/>
    </source>
</evidence>
<feature type="domain" description="RING-type" evidence="13">
    <location>
        <begin position="205"/>
        <end position="251"/>
    </location>
</feature>
<dbReference type="InterPro" id="IPR031127">
    <property type="entry name" value="E3_UB_ligase_RBR"/>
</dbReference>
<dbReference type="Gene3D" id="1.20.120.1750">
    <property type="match status" value="1"/>
</dbReference>
<dbReference type="Pfam" id="PF22191">
    <property type="entry name" value="IBR_1"/>
    <property type="match status" value="1"/>
</dbReference>
<evidence type="ECO:0000256" key="5">
    <source>
        <dbReference type="ARBA" id="ARBA00022723"/>
    </source>
</evidence>
<dbReference type="EC" id="2.3.2.31" evidence="3"/>
<keyword evidence="4" id="KW-0808">Transferase</keyword>
<dbReference type="FunFam" id="3.30.40.10:FF:000416">
    <property type="entry name" value="RBR-type E3 ubiquitin transferase"/>
    <property type="match status" value="1"/>
</dbReference>
<evidence type="ECO:0000259" key="14">
    <source>
        <dbReference type="PROSITE" id="PS50908"/>
    </source>
</evidence>
<comment type="pathway">
    <text evidence="2">Protein modification; protein ubiquitination.</text>
</comment>
<dbReference type="InterPro" id="IPR016135">
    <property type="entry name" value="UBQ-conjugating_enzyme/RWD"/>
</dbReference>
<dbReference type="PROSITE" id="PS50908">
    <property type="entry name" value="RWD"/>
    <property type="match status" value="1"/>
</dbReference>
<dbReference type="SUPFAM" id="SSF57850">
    <property type="entry name" value="RING/U-box"/>
    <property type="match status" value="2"/>
</dbReference>
<dbReference type="Gene3D" id="3.10.110.10">
    <property type="entry name" value="Ubiquitin Conjugating Enzyme"/>
    <property type="match status" value="1"/>
</dbReference>
<dbReference type="InterPro" id="IPR006575">
    <property type="entry name" value="RWD_dom"/>
</dbReference>
<evidence type="ECO:0000256" key="9">
    <source>
        <dbReference type="ARBA" id="ARBA00022833"/>
    </source>
</evidence>